<keyword evidence="11" id="KW-1185">Reference proteome</keyword>
<proteinExistence type="inferred from homology"/>
<dbReference type="Proteomes" id="UP000235371">
    <property type="component" value="Unassembled WGS sequence"/>
</dbReference>
<evidence type="ECO:0000256" key="6">
    <source>
        <dbReference type="ARBA" id="ARBA00023004"/>
    </source>
</evidence>
<evidence type="ECO:0000313" key="10">
    <source>
        <dbReference type="EMBL" id="PMD56655.1"/>
    </source>
</evidence>
<keyword evidence="5" id="KW-0560">Oxidoreductase</keyword>
<dbReference type="GO" id="GO:0046872">
    <property type="term" value="F:metal ion binding"/>
    <property type="evidence" value="ECO:0007669"/>
    <property type="project" value="UniProtKB-KW"/>
</dbReference>
<dbReference type="Pfam" id="PF02668">
    <property type="entry name" value="TauD"/>
    <property type="match status" value="1"/>
</dbReference>
<feature type="domain" description="TauD/TfdA-like" evidence="8">
    <location>
        <begin position="210"/>
        <end position="460"/>
    </location>
</feature>
<dbReference type="Pfam" id="PF06155">
    <property type="entry name" value="GBBH-like_N"/>
    <property type="match status" value="1"/>
</dbReference>
<accession>A0A2J6T0W3</accession>
<dbReference type="Gene3D" id="3.60.130.10">
    <property type="entry name" value="Clavaminate synthase-like"/>
    <property type="match status" value="1"/>
</dbReference>
<feature type="domain" description="Gamma-butyrobetaine hydroxylase-like N-terminal" evidence="9">
    <location>
        <begin position="109"/>
        <end position="164"/>
    </location>
</feature>
<dbReference type="SUPFAM" id="SSF51197">
    <property type="entry name" value="Clavaminate synthase-like"/>
    <property type="match status" value="1"/>
</dbReference>
<dbReference type="InterPro" id="IPR042098">
    <property type="entry name" value="TauD-like_sf"/>
</dbReference>
<gene>
    <name evidence="10" type="ORF">K444DRAFT_616501</name>
</gene>
<dbReference type="EMBL" id="KZ613848">
    <property type="protein sequence ID" value="PMD56655.1"/>
    <property type="molecule type" value="Genomic_DNA"/>
</dbReference>
<protein>
    <submittedName>
        <fullName evidence="10">Clavaminate synthase-like protein</fullName>
    </submittedName>
</protein>
<dbReference type="FunCoup" id="A0A2J6T0W3">
    <property type="interactions" value="660"/>
</dbReference>
<dbReference type="GO" id="GO:0005739">
    <property type="term" value="C:mitochondrion"/>
    <property type="evidence" value="ECO:0007669"/>
    <property type="project" value="TreeGrafter"/>
</dbReference>
<evidence type="ECO:0000256" key="3">
    <source>
        <dbReference type="ARBA" id="ARBA00022723"/>
    </source>
</evidence>
<dbReference type="CDD" id="cd00250">
    <property type="entry name" value="CAS_like"/>
    <property type="match status" value="1"/>
</dbReference>
<dbReference type="STRING" id="1095630.A0A2J6T0W3"/>
<evidence type="ECO:0000256" key="2">
    <source>
        <dbReference type="ARBA" id="ARBA00008654"/>
    </source>
</evidence>
<feature type="region of interest" description="Disordered" evidence="7">
    <location>
        <begin position="495"/>
        <end position="520"/>
    </location>
</feature>
<evidence type="ECO:0000259" key="9">
    <source>
        <dbReference type="Pfam" id="PF06155"/>
    </source>
</evidence>
<dbReference type="InterPro" id="IPR038492">
    <property type="entry name" value="GBBH-like_N_sf"/>
</dbReference>
<dbReference type="InterPro" id="IPR003819">
    <property type="entry name" value="TauD/TfdA-like"/>
</dbReference>
<evidence type="ECO:0000256" key="1">
    <source>
        <dbReference type="ARBA" id="ARBA00001954"/>
    </source>
</evidence>
<keyword evidence="6" id="KW-0408">Iron</keyword>
<evidence type="ECO:0000256" key="4">
    <source>
        <dbReference type="ARBA" id="ARBA00022964"/>
    </source>
</evidence>
<dbReference type="GO" id="GO:0045329">
    <property type="term" value="P:carnitine biosynthetic process"/>
    <property type="evidence" value="ECO:0007669"/>
    <property type="project" value="TreeGrafter"/>
</dbReference>
<reference evidence="10 11" key="1">
    <citation type="submission" date="2016-04" db="EMBL/GenBank/DDBJ databases">
        <title>A degradative enzymes factory behind the ericoid mycorrhizal symbiosis.</title>
        <authorList>
            <consortium name="DOE Joint Genome Institute"/>
            <person name="Martino E."/>
            <person name="Morin E."/>
            <person name="Grelet G."/>
            <person name="Kuo A."/>
            <person name="Kohler A."/>
            <person name="Daghino S."/>
            <person name="Barry K."/>
            <person name="Choi C."/>
            <person name="Cichocki N."/>
            <person name="Clum A."/>
            <person name="Copeland A."/>
            <person name="Hainaut M."/>
            <person name="Haridas S."/>
            <person name="Labutti K."/>
            <person name="Lindquist E."/>
            <person name="Lipzen A."/>
            <person name="Khouja H.-R."/>
            <person name="Murat C."/>
            <person name="Ohm R."/>
            <person name="Olson A."/>
            <person name="Spatafora J."/>
            <person name="Veneault-Fourrey C."/>
            <person name="Henrissat B."/>
            <person name="Grigoriev I."/>
            <person name="Martin F."/>
            <person name="Perotto S."/>
        </authorList>
    </citation>
    <scope>NUCLEOTIDE SEQUENCE [LARGE SCALE GENOMIC DNA]</scope>
    <source>
        <strain evidence="10 11">E</strain>
    </source>
</reference>
<dbReference type="RefSeq" id="XP_024733559.1">
    <property type="nucleotide sequence ID" value="XM_024880932.1"/>
</dbReference>
<comment type="similarity">
    <text evidence="2">Belongs to the gamma-BBH/TMLD family.</text>
</comment>
<name>A0A2J6T0W3_9HELO</name>
<dbReference type="InParanoid" id="A0A2J6T0W3"/>
<evidence type="ECO:0000256" key="5">
    <source>
        <dbReference type="ARBA" id="ARBA00023002"/>
    </source>
</evidence>
<dbReference type="OrthoDB" id="406634at2759"/>
<evidence type="ECO:0000256" key="7">
    <source>
        <dbReference type="SAM" id="MobiDB-lite"/>
    </source>
</evidence>
<dbReference type="GeneID" id="36589009"/>
<dbReference type="GO" id="GO:0016706">
    <property type="term" value="F:2-oxoglutarate-dependent dioxygenase activity"/>
    <property type="evidence" value="ECO:0007669"/>
    <property type="project" value="UniProtKB-ARBA"/>
</dbReference>
<organism evidence="10 11">
    <name type="scientific">Hyaloscypha bicolor E</name>
    <dbReference type="NCBI Taxonomy" id="1095630"/>
    <lineage>
        <taxon>Eukaryota</taxon>
        <taxon>Fungi</taxon>
        <taxon>Dikarya</taxon>
        <taxon>Ascomycota</taxon>
        <taxon>Pezizomycotina</taxon>
        <taxon>Leotiomycetes</taxon>
        <taxon>Helotiales</taxon>
        <taxon>Hyaloscyphaceae</taxon>
        <taxon>Hyaloscypha</taxon>
        <taxon>Hyaloscypha bicolor</taxon>
    </lineage>
</organism>
<dbReference type="AlphaFoldDB" id="A0A2J6T0W3"/>
<keyword evidence="4" id="KW-0223">Dioxygenase</keyword>
<keyword evidence="3" id="KW-0479">Metal-binding</keyword>
<dbReference type="Gene3D" id="3.30.2020.30">
    <property type="match status" value="1"/>
</dbReference>
<comment type="cofactor">
    <cofactor evidence="1">
        <name>Fe(2+)</name>
        <dbReference type="ChEBI" id="CHEBI:29033"/>
    </cofactor>
</comment>
<sequence length="531" mass="61040">MQPVRLSRRLILGARILTRPPLTSRPAVCSSQHQRRPWSQSVCLHDRGFAFPTEAREPASQDGHPTAQPIFESSTAAEPLKIHRYESGIIREDAIITPSSFITTANPDTAWHPAYLRDMCRCPRCRDPSSTQKTFQTTDIPRNIKARSVEVDEEGDTKITWDNDIPSFGPDHVSTFSVHFLHKHLTPKALRGARFEPPEPRLWSRKRITRELQTIKYEDYMKEDEALYRALLYLNMHGILLLKDVPESETAVEDIASRMGTLRDTFYGRTWDVKSVPEAKNVAYTQQCLGLHMDLLYMANPPGLQLLHCLKNTCEGGSSLFSDAFRAVSELHPKHVKQLTDTKIGYQYKNAGEYYYHEHTVIEPQSYRSKIWPDSRVLKHVNYSPPFQADHLSTAFHQSSTFPSLLKSLRKFADRVEDPDNLYEYKMQEGECVIFNNRRVLHGRKEFDATHGERWLKGAYVDTDVFMSRFRVLNEKYELKGIEILENYVDLDSGINPPAEPKKKKPINYGSPFKKKEKKGPIGKTYVDAIA</sequence>
<feature type="region of interest" description="Disordered" evidence="7">
    <location>
        <begin position="55"/>
        <end position="75"/>
    </location>
</feature>
<dbReference type="InterPro" id="IPR010376">
    <property type="entry name" value="GBBH-like_N"/>
</dbReference>
<dbReference type="PANTHER" id="PTHR10696:SF25">
    <property type="entry name" value="OXIDOREDUCTASE AIM17-RELATED"/>
    <property type="match status" value="1"/>
</dbReference>
<evidence type="ECO:0000259" key="8">
    <source>
        <dbReference type="Pfam" id="PF02668"/>
    </source>
</evidence>
<dbReference type="PANTHER" id="PTHR10696">
    <property type="entry name" value="GAMMA-BUTYROBETAINE HYDROXYLASE-RELATED"/>
    <property type="match status" value="1"/>
</dbReference>
<dbReference type="InterPro" id="IPR050411">
    <property type="entry name" value="AlphaKG_dependent_hydroxylases"/>
</dbReference>
<evidence type="ECO:0000313" key="11">
    <source>
        <dbReference type="Proteomes" id="UP000235371"/>
    </source>
</evidence>